<dbReference type="EMBL" id="JACHGW010000004">
    <property type="protein sequence ID" value="MBB6052115.1"/>
    <property type="molecule type" value="Genomic_DNA"/>
</dbReference>
<evidence type="ECO:0000313" key="2">
    <source>
        <dbReference type="EMBL" id="MBB6052115.1"/>
    </source>
</evidence>
<protein>
    <submittedName>
        <fullName evidence="2">Uncharacterized protein</fullName>
    </submittedName>
</protein>
<keyword evidence="1" id="KW-0812">Transmembrane</keyword>
<gene>
    <name evidence="2" type="ORF">HNQ39_003936</name>
</gene>
<sequence length="60" mass="6419">MPTDKSIKASKLQAPVLNTQETQSAFFGGLGFAFKLGAPVLLFAILGRLAVEKTLRKIGK</sequence>
<organism evidence="2 3">
    <name type="scientific">Armatimonas rosea</name>
    <dbReference type="NCBI Taxonomy" id="685828"/>
    <lineage>
        <taxon>Bacteria</taxon>
        <taxon>Bacillati</taxon>
        <taxon>Armatimonadota</taxon>
        <taxon>Armatimonadia</taxon>
        <taxon>Armatimonadales</taxon>
        <taxon>Armatimonadaceae</taxon>
        <taxon>Armatimonas</taxon>
    </lineage>
</organism>
<feature type="transmembrane region" description="Helical" evidence="1">
    <location>
        <begin position="25"/>
        <end position="51"/>
    </location>
</feature>
<keyword evidence="1" id="KW-1133">Transmembrane helix</keyword>
<proteinExistence type="predicted"/>
<evidence type="ECO:0000313" key="3">
    <source>
        <dbReference type="Proteomes" id="UP000520814"/>
    </source>
</evidence>
<dbReference type="RefSeq" id="WP_184200536.1">
    <property type="nucleotide sequence ID" value="NZ_JACHGW010000004.1"/>
</dbReference>
<name>A0A7W9SSM8_ARMRO</name>
<comment type="caution">
    <text evidence="2">The sequence shown here is derived from an EMBL/GenBank/DDBJ whole genome shotgun (WGS) entry which is preliminary data.</text>
</comment>
<dbReference type="Proteomes" id="UP000520814">
    <property type="component" value="Unassembled WGS sequence"/>
</dbReference>
<dbReference type="AlphaFoldDB" id="A0A7W9SSM8"/>
<evidence type="ECO:0000256" key="1">
    <source>
        <dbReference type="SAM" id="Phobius"/>
    </source>
</evidence>
<reference evidence="2 3" key="1">
    <citation type="submission" date="2020-08" db="EMBL/GenBank/DDBJ databases">
        <title>Genomic Encyclopedia of Type Strains, Phase IV (KMG-IV): sequencing the most valuable type-strain genomes for metagenomic binning, comparative biology and taxonomic classification.</title>
        <authorList>
            <person name="Goeker M."/>
        </authorList>
    </citation>
    <scope>NUCLEOTIDE SEQUENCE [LARGE SCALE GENOMIC DNA]</scope>
    <source>
        <strain evidence="2 3">DSM 23562</strain>
    </source>
</reference>
<accession>A0A7W9SSM8</accession>
<keyword evidence="1" id="KW-0472">Membrane</keyword>
<keyword evidence="3" id="KW-1185">Reference proteome</keyword>